<feature type="region of interest" description="Disordered" evidence="1">
    <location>
        <begin position="76"/>
        <end position="108"/>
    </location>
</feature>
<name>A0ABP2ENB8_AJEDR</name>
<evidence type="ECO:0000256" key="1">
    <source>
        <dbReference type="SAM" id="MobiDB-lite"/>
    </source>
</evidence>
<dbReference type="EMBL" id="EQ999982">
    <property type="protein sequence ID" value="EEQ84906.1"/>
    <property type="molecule type" value="Genomic_DNA"/>
</dbReference>
<gene>
    <name evidence="2" type="ORF">BDCG_08175</name>
</gene>
<reference evidence="3" key="1">
    <citation type="journal article" date="2015" name="PLoS Genet.">
        <title>The dynamic genome and transcriptome of the human fungal pathogen Blastomyces and close relative Emmonsia.</title>
        <authorList>
            <person name="Munoz J.F."/>
            <person name="Gauthier G.M."/>
            <person name="Desjardins C.A."/>
            <person name="Gallo J.E."/>
            <person name="Holder J."/>
            <person name="Sullivan T.D."/>
            <person name="Marty A.J."/>
            <person name="Carmen J.C."/>
            <person name="Chen Z."/>
            <person name="Ding L."/>
            <person name="Gujja S."/>
            <person name="Magrini V."/>
            <person name="Misas E."/>
            <person name="Mitreva M."/>
            <person name="Priest M."/>
            <person name="Saif S."/>
            <person name="Whiston E.A."/>
            <person name="Young S."/>
            <person name="Zeng Q."/>
            <person name="Goldman W.E."/>
            <person name="Mardis E.R."/>
            <person name="Taylor J.W."/>
            <person name="McEwen J.G."/>
            <person name="Clay O.K."/>
            <person name="Klein B.S."/>
            <person name="Cuomo C.A."/>
        </authorList>
    </citation>
    <scope>NUCLEOTIDE SEQUENCE [LARGE SCALE GENOMIC DNA]</scope>
    <source>
        <strain evidence="3">ER-3 / ATCC MYA-2586</strain>
    </source>
</reference>
<dbReference type="GeneID" id="69029785"/>
<protein>
    <submittedName>
        <fullName evidence="2">Uncharacterized protein</fullName>
    </submittedName>
</protein>
<keyword evidence="3" id="KW-1185">Reference proteome</keyword>
<proteinExistence type="predicted"/>
<accession>A0ABP2ENB8</accession>
<organism evidence="2 3">
    <name type="scientific">Ajellomyces dermatitidis (strain ER-3 / ATCC MYA-2586)</name>
    <name type="common">Blastomyces dermatitidis</name>
    <dbReference type="NCBI Taxonomy" id="559297"/>
    <lineage>
        <taxon>Eukaryota</taxon>
        <taxon>Fungi</taxon>
        <taxon>Dikarya</taxon>
        <taxon>Ascomycota</taxon>
        <taxon>Pezizomycotina</taxon>
        <taxon>Eurotiomycetes</taxon>
        <taxon>Eurotiomycetidae</taxon>
        <taxon>Onygenales</taxon>
        <taxon>Ajellomycetaceae</taxon>
        <taxon>Blastomyces</taxon>
    </lineage>
</organism>
<dbReference type="RefSeq" id="XP_045272780.1">
    <property type="nucleotide sequence ID" value="XM_045423952.1"/>
</dbReference>
<feature type="compositionally biased region" description="Basic and acidic residues" evidence="1">
    <location>
        <begin position="99"/>
        <end position="108"/>
    </location>
</feature>
<evidence type="ECO:0000313" key="3">
    <source>
        <dbReference type="Proteomes" id="UP000002039"/>
    </source>
</evidence>
<evidence type="ECO:0000313" key="2">
    <source>
        <dbReference type="EMBL" id="EEQ84906.1"/>
    </source>
</evidence>
<dbReference type="Proteomes" id="UP000002039">
    <property type="component" value="Unassembled WGS sequence"/>
</dbReference>
<sequence length="108" mass="11714">MASVRPVTCPTLYNNVDPPPGYETLVAIHSKALPNTLFCSSSSLEVGSVSPTIVESPQQRHQKDLEREALKVLKDEAIGSPLTETPDSHDQGKSATMARSKESRKIIV</sequence>